<comment type="caution">
    <text evidence="9">The sequence shown here is derived from an EMBL/GenBank/DDBJ whole genome shotgun (WGS) entry which is preliminary data.</text>
</comment>
<dbReference type="InterPro" id="IPR013500">
    <property type="entry name" value="TopoI_cat_euk"/>
</dbReference>
<dbReference type="Pfam" id="PF01028">
    <property type="entry name" value="Topoisom_I"/>
    <property type="match status" value="1"/>
</dbReference>
<dbReference type="InterPro" id="IPR049331">
    <property type="entry name" value="Top1B_N_bact"/>
</dbReference>
<evidence type="ECO:0000259" key="7">
    <source>
        <dbReference type="Pfam" id="PF01028"/>
    </source>
</evidence>
<dbReference type="SUPFAM" id="SSF56349">
    <property type="entry name" value="DNA breaking-rejoining enzymes"/>
    <property type="match status" value="1"/>
</dbReference>
<protein>
    <recommendedName>
        <fullName evidence="3">DNA topoisomerase</fullName>
        <ecNumber evidence="3">5.6.2.1</ecNumber>
    </recommendedName>
</protein>
<dbReference type="SUPFAM" id="SSF55869">
    <property type="entry name" value="DNA topoisomerase I domain"/>
    <property type="match status" value="1"/>
</dbReference>
<comment type="similarity">
    <text evidence="2">Belongs to the type IB topoisomerase family.</text>
</comment>
<evidence type="ECO:0000313" key="9">
    <source>
        <dbReference type="EMBL" id="RKQ93918.1"/>
    </source>
</evidence>
<dbReference type="Gene3D" id="3.90.15.10">
    <property type="entry name" value="Topoisomerase I, Chain A, domain 3"/>
    <property type="match status" value="1"/>
</dbReference>
<name>A0A660LFN5_9ACTN</name>
<proteinExistence type="inferred from homology"/>
<reference evidence="9 10" key="1">
    <citation type="submission" date="2018-10" db="EMBL/GenBank/DDBJ databases">
        <title>Genomic Encyclopedia of Archaeal and Bacterial Type Strains, Phase II (KMG-II): from individual species to whole genera.</title>
        <authorList>
            <person name="Goeker M."/>
        </authorList>
    </citation>
    <scope>NUCLEOTIDE SEQUENCE [LARGE SCALE GENOMIC DNA]</scope>
    <source>
        <strain evidence="9 10">DSM 14954</strain>
    </source>
</reference>
<gene>
    <name evidence="9" type="ORF">C8N24_3793</name>
</gene>
<dbReference type="EC" id="5.6.2.1" evidence="3"/>
<dbReference type="GO" id="GO:0003917">
    <property type="term" value="F:DNA topoisomerase type I (single strand cut, ATP-independent) activity"/>
    <property type="evidence" value="ECO:0007669"/>
    <property type="project" value="UniProtKB-EC"/>
</dbReference>
<evidence type="ECO:0000256" key="5">
    <source>
        <dbReference type="ARBA" id="ARBA00023125"/>
    </source>
</evidence>
<dbReference type="PRINTS" id="PR00416">
    <property type="entry name" value="EUTPISMRASEI"/>
</dbReference>
<dbReference type="InterPro" id="IPR011010">
    <property type="entry name" value="DNA_brk_join_enz"/>
</dbReference>
<comment type="catalytic activity">
    <reaction evidence="1">
        <text>ATP-independent breakage of single-stranded DNA, followed by passage and rejoining.</text>
        <dbReference type="EC" id="5.6.2.1"/>
    </reaction>
</comment>
<feature type="domain" description="DNA topoisomerase IB N-terminal" evidence="8">
    <location>
        <begin position="22"/>
        <end position="69"/>
    </location>
</feature>
<dbReference type="OrthoDB" id="9778962at2"/>
<dbReference type="GO" id="GO:0003677">
    <property type="term" value="F:DNA binding"/>
    <property type="evidence" value="ECO:0007669"/>
    <property type="project" value="UniProtKB-KW"/>
</dbReference>
<dbReference type="EMBL" id="RBIL01000001">
    <property type="protein sequence ID" value="RKQ93918.1"/>
    <property type="molecule type" value="Genomic_DNA"/>
</dbReference>
<dbReference type="InterPro" id="IPR014711">
    <property type="entry name" value="TopoI_cat_a-hlx-sub_euk"/>
</dbReference>
<evidence type="ECO:0000256" key="6">
    <source>
        <dbReference type="ARBA" id="ARBA00023235"/>
    </source>
</evidence>
<evidence type="ECO:0000256" key="1">
    <source>
        <dbReference type="ARBA" id="ARBA00000213"/>
    </source>
</evidence>
<evidence type="ECO:0000256" key="2">
    <source>
        <dbReference type="ARBA" id="ARBA00006645"/>
    </source>
</evidence>
<dbReference type="PROSITE" id="PS52038">
    <property type="entry name" value="TOPO_IB_2"/>
    <property type="match status" value="1"/>
</dbReference>
<dbReference type="GO" id="GO:0006265">
    <property type="term" value="P:DNA topological change"/>
    <property type="evidence" value="ECO:0007669"/>
    <property type="project" value="InterPro"/>
</dbReference>
<feature type="domain" description="DNA topoisomerase I catalytic core eukaryotic-type" evidence="7">
    <location>
        <begin position="81"/>
        <end position="287"/>
    </location>
</feature>
<keyword evidence="10" id="KW-1185">Reference proteome</keyword>
<keyword evidence="6 9" id="KW-0413">Isomerase</keyword>
<dbReference type="InterPro" id="IPR001631">
    <property type="entry name" value="TopoI"/>
</dbReference>
<dbReference type="RefSeq" id="WP_121252465.1">
    <property type="nucleotide sequence ID" value="NZ_RBIL01000001.1"/>
</dbReference>
<evidence type="ECO:0000256" key="3">
    <source>
        <dbReference type="ARBA" id="ARBA00012891"/>
    </source>
</evidence>
<dbReference type="AlphaFoldDB" id="A0A660LFN5"/>
<dbReference type="Gene3D" id="1.10.132.120">
    <property type="match status" value="1"/>
</dbReference>
<dbReference type="Proteomes" id="UP000278962">
    <property type="component" value="Unassembled WGS sequence"/>
</dbReference>
<organism evidence="9 10">
    <name type="scientific">Solirubrobacter pauli</name>
    <dbReference type="NCBI Taxonomy" id="166793"/>
    <lineage>
        <taxon>Bacteria</taxon>
        <taxon>Bacillati</taxon>
        <taxon>Actinomycetota</taxon>
        <taxon>Thermoleophilia</taxon>
        <taxon>Solirubrobacterales</taxon>
        <taxon>Solirubrobacteraceae</taxon>
        <taxon>Solirubrobacter</taxon>
    </lineage>
</organism>
<keyword evidence="4" id="KW-0799">Topoisomerase</keyword>
<dbReference type="Gene3D" id="3.30.66.10">
    <property type="entry name" value="DNA topoisomerase I domain"/>
    <property type="match status" value="1"/>
</dbReference>
<accession>A0A660LFN5</accession>
<sequence length="349" mass="39072">MARLRRADCSGPGITRKRAGRGFAYYDDGQLVDEAEVLERIRSLGIPPAWRDVWICPFPNGHLQATGIDAAGRKQYRYHEAWRTRRDAEKFEDMVRFAKALPALRERVEADLTGSETLTRERVLACAVRLLDRGFFRIGTEEYTVTNASYGLATIRKEHVRIEAGQMIFDYPAKSGQRRLQAVVDPLAMDIVCQLKRRRGGGPELLAFKNGRQWCDLRSDDINAYLKETTGGDFSAKDFRTWSATVLAAVALAVSGPAHGTKTSRKRAVTRAIKETSRYLGNTPAVCRASYIDPRIFDAYDAGLVLDHQVLLDAAEPGQIPTQHPQIELAVLDLLNEKEESPRIEKLAA</sequence>
<keyword evidence="5" id="KW-0238">DNA-binding</keyword>
<dbReference type="Pfam" id="PF21338">
    <property type="entry name" value="Top1B_N_bact"/>
    <property type="match status" value="1"/>
</dbReference>
<dbReference type="InterPro" id="IPR035447">
    <property type="entry name" value="DNA_topo_I_N_sf"/>
</dbReference>
<evidence type="ECO:0000256" key="4">
    <source>
        <dbReference type="ARBA" id="ARBA00023029"/>
    </source>
</evidence>
<evidence type="ECO:0000259" key="8">
    <source>
        <dbReference type="Pfam" id="PF21338"/>
    </source>
</evidence>
<evidence type="ECO:0000313" key="10">
    <source>
        <dbReference type="Proteomes" id="UP000278962"/>
    </source>
</evidence>